<dbReference type="PANTHER" id="PTHR43726">
    <property type="entry name" value="3-METHYLORNITHINE SYNTHASE"/>
    <property type="match status" value="1"/>
</dbReference>
<evidence type="ECO:0000256" key="6">
    <source>
        <dbReference type="ARBA" id="ARBA00034078"/>
    </source>
</evidence>
<feature type="binding site" evidence="8">
    <location>
        <position position="123"/>
    </location>
    <ligand>
        <name>(3R)-3-methyl-D-ornithine</name>
        <dbReference type="ChEBI" id="CHEBI:64642"/>
    </ligand>
</feature>
<dbReference type="InterPro" id="IPR034422">
    <property type="entry name" value="HydE/PylB-like"/>
</dbReference>
<organism evidence="10 11">
    <name type="scientific">Desulfomonile tiedjei (strain ATCC 49306 / DSM 6799 / DCB-1)</name>
    <dbReference type="NCBI Taxonomy" id="706587"/>
    <lineage>
        <taxon>Bacteria</taxon>
        <taxon>Pseudomonadati</taxon>
        <taxon>Thermodesulfobacteriota</taxon>
        <taxon>Desulfomonilia</taxon>
        <taxon>Desulfomonilales</taxon>
        <taxon>Desulfomonilaceae</taxon>
        <taxon>Desulfomonile</taxon>
    </lineage>
</organism>
<dbReference type="PANTHER" id="PTHR43726:SF1">
    <property type="entry name" value="BIOTIN SYNTHASE"/>
    <property type="match status" value="1"/>
</dbReference>
<feature type="domain" description="Radical SAM core" evidence="9">
    <location>
        <begin position="35"/>
        <end position="255"/>
    </location>
</feature>
<dbReference type="PIRSF" id="PIRSF004762">
    <property type="entry name" value="CHP00423"/>
    <property type="match status" value="1"/>
</dbReference>
<keyword evidence="1 7" id="KW-0004">4Fe-4S</keyword>
<dbReference type="CDD" id="cd01335">
    <property type="entry name" value="Radical_SAM"/>
    <property type="match status" value="1"/>
</dbReference>
<feature type="binding site" evidence="7">
    <location>
        <position position="56"/>
    </location>
    <ligand>
        <name>[4Fe-4S] cluster</name>
        <dbReference type="ChEBI" id="CHEBI:49883"/>
        <note>4Fe-4S-S-AdoMet</note>
    </ligand>
</feature>
<dbReference type="SMART" id="SM00729">
    <property type="entry name" value="Elp3"/>
    <property type="match status" value="1"/>
</dbReference>
<dbReference type="AlphaFoldDB" id="I4CDW7"/>
<evidence type="ECO:0000256" key="7">
    <source>
        <dbReference type="PIRSR" id="PIRSR004762-1"/>
    </source>
</evidence>
<dbReference type="GO" id="GO:0046872">
    <property type="term" value="F:metal ion binding"/>
    <property type="evidence" value="ECO:0007669"/>
    <property type="project" value="UniProtKB-KW"/>
</dbReference>
<keyword evidence="5 7" id="KW-0411">Iron-sulfur</keyword>
<dbReference type="SFLD" id="SFLDG01280">
    <property type="entry name" value="HydE/PylB-like"/>
    <property type="match status" value="1"/>
</dbReference>
<evidence type="ECO:0000256" key="5">
    <source>
        <dbReference type="ARBA" id="ARBA00023014"/>
    </source>
</evidence>
<feature type="binding site" evidence="8">
    <location>
        <position position="148"/>
    </location>
    <ligand>
        <name>S-adenosyl-L-methionine</name>
        <dbReference type="ChEBI" id="CHEBI:59789"/>
    </ligand>
</feature>
<accession>I4CDW7</accession>
<dbReference type="KEGG" id="dti:Desti_5155"/>
<feature type="binding site" evidence="8">
    <location>
        <position position="167"/>
    </location>
    <ligand>
        <name>S-adenosyl-L-methionine</name>
        <dbReference type="ChEBI" id="CHEBI:59789"/>
    </ligand>
</feature>
<dbReference type="EMBL" id="CP003360">
    <property type="protein sequence ID" value="AFM27758.1"/>
    <property type="molecule type" value="Genomic_DNA"/>
</dbReference>
<gene>
    <name evidence="10" type="ordered locus">Desti_5155</name>
</gene>
<feature type="binding site" evidence="7">
    <location>
        <position position="53"/>
    </location>
    <ligand>
        <name>[4Fe-4S] cluster</name>
        <dbReference type="ChEBI" id="CHEBI:49883"/>
        <note>4Fe-4S-S-AdoMet</note>
    </ligand>
</feature>
<dbReference type="GO" id="GO:0044272">
    <property type="term" value="P:sulfur compound biosynthetic process"/>
    <property type="evidence" value="ECO:0007669"/>
    <property type="project" value="UniProtKB-ARBA"/>
</dbReference>
<name>I4CDW7_DESTA</name>
<dbReference type="InterPro" id="IPR010722">
    <property type="entry name" value="BATS_dom"/>
</dbReference>
<feature type="binding site" evidence="8">
    <location>
        <position position="159"/>
    </location>
    <ligand>
        <name>S-adenosyl-L-methionine</name>
        <dbReference type="ChEBI" id="CHEBI:59789"/>
    </ligand>
</feature>
<dbReference type="Pfam" id="PF04055">
    <property type="entry name" value="Radical_SAM"/>
    <property type="match status" value="1"/>
</dbReference>
<evidence type="ECO:0000313" key="11">
    <source>
        <dbReference type="Proteomes" id="UP000006055"/>
    </source>
</evidence>
<dbReference type="InterPro" id="IPR024021">
    <property type="entry name" value="FeFe-hyd_HydE_rSAM"/>
</dbReference>
<keyword evidence="4 7" id="KW-0408">Iron</keyword>
<dbReference type="NCBIfam" id="TIGR03956">
    <property type="entry name" value="rSAM_HydE"/>
    <property type="match status" value="1"/>
</dbReference>
<dbReference type="STRING" id="706587.Desti_5155"/>
<dbReference type="RefSeq" id="WP_014812860.1">
    <property type="nucleotide sequence ID" value="NC_018025.1"/>
</dbReference>
<dbReference type="eggNOG" id="COG0502">
    <property type="taxonomic scope" value="Bacteria"/>
</dbReference>
<dbReference type="Gene3D" id="3.20.20.70">
    <property type="entry name" value="Aldolase class I"/>
    <property type="match status" value="1"/>
</dbReference>
<dbReference type="InterPro" id="IPR013785">
    <property type="entry name" value="Aldolase_TIM"/>
</dbReference>
<comment type="cofactor">
    <cofactor evidence="7">
        <name>[4Fe-4S] cluster</name>
        <dbReference type="ChEBI" id="CHEBI:49883"/>
    </cofactor>
    <text evidence="7">Binds 1 [4Fe-4S] cluster. The cluster is coordinated with 3 cysteines and an exchangeable S-adenosyl-L-methionine.</text>
</comment>
<evidence type="ECO:0000259" key="9">
    <source>
        <dbReference type="PROSITE" id="PS51918"/>
    </source>
</evidence>
<feature type="binding site" evidence="7">
    <location>
        <position position="49"/>
    </location>
    <ligand>
        <name>[4Fe-4S] cluster</name>
        <dbReference type="ChEBI" id="CHEBI:49883"/>
        <note>4Fe-4S-S-AdoMet</note>
    </ligand>
</feature>
<dbReference type="GO" id="GO:0051539">
    <property type="term" value="F:4 iron, 4 sulfur cluster binding"/>
    <property type="evidence" value="ECO:0007669"/>
    <property type="project" value="UniProtKB-KW"/>
</dbReference>
<protein>
    <submittedName>
        <fullName evidence="10">Iron-only hydrogenase maturation rSAM protein HydE</fullName>
    </submittedName>
</protein>
<dbReference type="SFLD" id="SFLDS00029">
    <property type="entry name" value="Radical_SAM"/>
    <property type="match status" value="1"/>
</dbReference>
<sequence length="333" mass="37016">MNTMLLAEIEDLLEGADDRFLFSRADEIRKSSLGDCVYLRGVIEFSNHCVKKCAYCGLRNPNSAVRRYRLTKEEILKATALLPEFGIGTVVLQSGDDYSYGKEFIGQIIQEIKSRCDVAVTLSLGDRREDEYRYWRDCGADRYLLKIETFDKGLHEKMRSGQIIEDRLDRLYRLRKLGYEIGSGAIVGLPGMDTNILAVDILALSRLELDMIAVGPFVPHPDTPLGKELPGDLMTSYRTVALLRIINPCANIPATSSLAVLNPEGKATALRSGANVVMPSITPEAVRACYTIYPGKNTNFSKAREEVEAVRAIIYQCGLVPSSSKGFCQRNES</sequence>
<dbReference type="Proteomes" id="UP000006055">
    <property type="component" value="Chromosome"/>
</dbReference>
<dbReference type="SFLD" id="SFLDG01060">
    <property type="entry name" value="BATS_domain_containing"/>
    <property type="match status" value="1"/>
</dbReference>
<evidence type="ECO:0000256" key="1">
    <source>
        <dbReference type="ARBA" id="ARBA00022485"/>
    </source>
</evidence>
<reference evidence="11" key="1">
    <citation type="submission" date="2012-06" db="EMBL/GenBank/DDBJ databases">
        <title>Complete sequence of chromosome of Desulfomonile tiedjei DSM 6799.</title>
        <authorList>
            <person name="Lucas S."/>
            <person name="Copeland A."/>
            <person name="Lapidus A."/>
            <person name="Glavina del Rio T."/>
            <person name="Dalin E."/>
            <person name="Tice H."/>
            <person name="Bruce D."/>
            <person name="Goodwin L."/>
            <person name="Pitluck S."/>
            <person name="Peters L."/>
            <person name="Ovchinnikova G."/>
            <person name="Zeytun A."/>
            <person name="Lu M."/>
            <person name="Kyrpides N."/>
            <person name="Mavromatis K."/>
            <person name="Ivanova N."/>
            <person name="Brettin T."/>
            <person name="Detter J.C."/>
            <person name="Han C."/>
            <person name="Larimer F."/>
            <person name="Land M."/>
            <person name="Hauser L."/>
            <person name="Markowitz V."/>
            <person name="Cheng J.-F."/>
            <person name="Hugenholtz P."/>
            <person name="Woyke T."/>
            <person name="Wu D."/>
            <person name="Spring S."/>
            <person name="Schroeder M."/>
            <person name="Brambilla E."/>
            <person name="Klenk H.-P."/>
            <person name="Eisen J.A."/>
        </authorList>
    </citation>
    <scope>NUCLEOTIDE SEQUENCE [LARGE SCALE GENOMIC DNA]</scope>
    <source>
        <strain evidence="11">ATCC 49306 / DSM 6799 / DCB-1</strain>
    </source>
</reference>
<evidence type="ECO:0000256" key="8">
    <source>
        <dbReference type="PIRSR" id="PIRSR004762-2"/>
    </source>
</evidence>
<dbReference type="HOGENOM" id="CLU_033172_0_1_7"/>
<evidence type="ECO:0000256" key="3">
    <source>
        <dbReference type="ARBA" id="ARBA00022723"/>
    </source>
</evidence>
<dbReference type="PROSITE" id="PS51918">
    <property type="entry name" value="RADICAL_SAM"/>
    <property type="match status" value="1"/>
</dbReference>
<evidence type="ECO:0000256" key="2">
    <source>
        <dbReference type="ARBA" id="ARBA00022691"/>
    </source>
</evidence>
<comment type="cofactor">
    <cofactor evidence="6">
        <name>[2Fe-2S] cluster</name>
        <dbReference type="ChEBI" id="CHEBI:190135"/>
    </cofactor>
</comment>
<keyword evidence="2 7" id="KW-0949">S-adenosyl-L-methionine</keyword>
<proteinExistence type="predicted"/>
<dbReference type="InterPro" id="IPR006638">
    <property type="entry name" value="Elp3/MiaA/NifB-like_rSAM"/>
</dbReference>
<dbReference type="InterPro" id="IPR007197">
    <property type="entry name" value="rSAM"/>
</dbReference>
<keyword evidence="11" id="KW-1185">Reference proteome</keyword>
<dbReference type="InterPro" id="IPR058240">
    <property type="entry name" value="rSAM_sf"/>
</dbReference>
<dbReference type="PATRIC" id="fig|706587.4.peg.5830"/>
<dbReference type="SUPFAM" id="SSF102114">
    <property type="entry name" value="Radical SAM enzymes"/>
    <property type="match status" value="1"/>
</dbReference>
<dbReference type="GO" id="GO:0016740">
    <property type="term" value="F:transferase activity"/>
    <property type="evidence" value="ECO:0007669"/>
    <property type="project" value="TreeGrafter"/>
</dbReference>
<evidence type="ECO:0000256" key="4">
    <source>
        <dbReference type="ARBA" id="ARBA00023004"/>
    </source>
</evidence>
<keyword evidence="3" id="KW-0479">Metal-binding</keyword>
<dbReference type="SMART" id="SM00876">
    <property type="entry name" value="BATS"/>
    <property type="match status" value="1"/>
</dbReference>
<evidence type="ECO:0000313" key="10">
    <source>
        <dbReference type="EMBL" id="AFM27758.1"/>
    </source>
</evidence>
<feature type="binding site" evidence="8">
    <location>
        <position position="257"/>
    </location>
    <ligand>
        <name>(3R)-3-methyl-D-ornithine</name>
        <dbReference type="ChEBI" id="CHEBI:64642"/>
    </ligand>
</feature>
<dbReference type="GO" id="GO:0042364">
    <property type="term" value="P:water-soluble vitamin biosynthetic process"/>
    <property type="evidence" value="ECO:0007669"/>
    <property type="project" value="UniProtKB-ARBA"/>
</dbReference>